<name>A0A7J7TTM9_MYOMY</name>
<keyword evidence="2" id="KW-0812">Transmembrane</keyword>
<protein>
    <submittedName>
        <fullName evidence="3">Uncharacterized protein</fullName>
    </submittedName>
</protein>
<feature type="transmembrane region" description="Helical" evidence="2">
    <location>
        <begin position="36"/>
        <end position="54"/>
    </location>
</feature>
<keyword evidence="2" id="KW-0472">Membrane</keyword>
<evidence type="ECO:0000256" key="2">
    <source>
        <dbReference type="SAM" id="Phobius"/>
    </source>
</evidence>
<evidence type="ECO:0000313" key="3">
    <source>
        <dbReference type="EMBL" id="KAF6303973.1"/>
    </source>
</evidence>
<gene>
    <name evidence="3" type="ORF">mMyoMyo1_008956</name>
</gene>
<keyword evidence="2" id="KW-1133">Transmembrane helix</keyword>
<reference evidence="3 4" key="1">
    <citation type="journal article" date="2020" name="Nature">
        <title>Six reference-quality genomes reveal evolution of bat adaptations.</title>
        <authorList>
            <person name="Jebb D."/>
            <person name="Huang Z."/>
            <person name="Pippel M."/>
            <person name="Hughes G.M."/>
            <person name="Lavrichenko K."/>
            <person name="Devanna P."/>
            <person name="Winkler S."/>
            <person name="Jermiin L.S."/>
            <person name="Skirmuntt E.C."/>
            <person name="Katzourakis A."/>
            <person name="Burkitt-Gray L."/>
            <person name="Ray D.A."/>
            <person name="Sullivan K.A.M."/>
            <person name="Roscito J.G."/>
            <person name="Kirilenko B.M."/>
            <person name="Davalos L.M."/>
            <person name="Corthals A.P."/>
            <person name="Power M.L."/>
            <person name="Jones G."/>
            <person name="Ransome R.D."/>
            <person name="Dechmann D.K.N."/>
            <person name="Locatelli A.G."/>
            <person name="Puechmaille S.J."/>
            <person name="Fedrigo O."/>
            <person name="Jarvis E.D."/>
            <person name="Hiller M."/>
            <person name="Vernes S.C."/>
            <person name="Myers E.W."/>
            <person name="Teeling E.C."/>
        </authorList>
    </citation>
    <scope>NUCLEOTIDE SEQUENCE [LARGE SCALE GENOMIC DNA]</scope>
    <source>
        <strain evidence="3">MMyoMyo1</strain>
        <tissue evidence="3">Flight muscle</tissue>
    </source>
</reference>
<dbReference type="AlphaFoldDB" id="A0A7J7TTM9"/>
<accession>A0A7J7TTM9</accession>
<dbReference type="EMBL" id="JABWUV010000015">
    <property type="protein sequence ID" value="KAF6303973.1"/>
    <property type="molecule type" value="Genomic_DNA"/>
</dbReference>
<proteinExistence type="predicted"/>
<sequence>MHTHRRGHGCTPHGYMCGYTHSRGQRKPQMNTKDRKTQICLWTALYIWIHGWLVDKHMKMEIRKDTETYGHRHFQVHDNENLDRHALPPQGGPPSPGGLPTAPRTWRTWRGRAGRRGGRRVLLLPAGAPLWEQMENHKERPSKIPTELLWSVPSPKFPC</sequence>
<evidence type="ECO:0000313" key="4">
    <source>
        <dbReference type="Proteomes" id="UP000527355"/>
    </source>
</evidence>
<keyword evidence="4" id="KW-1185">Reference proteome</keyword>
<evidence type="ECO:0000256" key="1">
    <source>
        <dbReference type="SAM" id="MobiDB-lite"/>
    </source>
</evidence>
<feature type="region of interest" description="Disordered" evidence="1">
    <location>
        <begin position="84"/>
        <end position="104"/>
    </location>
</feature>
<comment type="caution">
    <text evidence="3">The sequence shown here is derived from an EMBL/GenBank/DDBJ whole genome shotgun (WGS) entry which is preliminary data.</text>
</comment>
<dbReference type="Proteomes" id="UP000527355">
    <property type="component" value="Unassembled WGS sequence"/>
</dbReference>
<organism evidence="3 4">
    <name type="scientific">Myotis myotis</name>
    <name type="common">Greater mouse-eared bat</name>
    <name type="synonym">Vespertilio myotis</name>
    <dbReference type="NCBI Taxonomy" id="51298"/>
    <lineage>
        <taxon>Eukaryota</taxon>
        <taxon>Metazoa</taxon>
        <taxon>Chordata</taxon>
        <taxon>Craniata</taxon>
        <taxon>Vertebrata</taxon>
        <taxon>Euteleostomi</taxon>
        <taxon>Mammalia</taxon>
        <taxon>Eutheria</taxon>
        <taxon>Laurasiatheria</taxon>
        <taxon>Chiroptera</taxon>
        <taxon>Yangochiroptera</taxon>
        <taxon>Vespertilionidae</taxon>
        <taxon>Myotis</taxon>
    </lineage>
</organism>